<dbReference type="PANTHER" id="PTHR35602">
    <property type="entry name" value="ESTERASE YQIA-RELATED"/>
    <property type="match status" value="1"/>
</dbReference>
<name>A0A1U9K009_9BURK</name>
<evidence type="ECO:0000313" key="1">
    <source>
        <dbReference type="EMBL" id="AQS51314.1"/>
    </source>
</evidence>
<dbReference type="Gene3D" id="3.40.50.1820">
    <property type="entry name" value="alpha/beta hydrolase"/>
    <property type="match status" value="1"/>
</dbReference>
<dbReference type="Pfam" id="PF05728">
    <property type="entry name" value="UPF0227"/>
    <property type="match status" value="1"/>
</dbReference>
<accession>A0A1U9K009</accession>
<gene>
    <name evidence="1" type="ORF">PAEH1_06650</name>
</gene>
<dbReference type="PANTHER" id="PTHR35602:SF3">
    <property type="entry name" value="ESTERASE YQIA"/>
    <property type="match status" value="1"/>
</dbReference>
<dbReference type="AlphaFoldDB" id="A0A1U9K009"/>
<dbReference type="Proteomes" id="UP000189369">
    <property type="component" value="Chromosome"/>
</dbReference>
<dbReference type="InterPro" id="IPR008886">
    <property type="entry name" value="UPF0227/Esterase_YqiA"/>
</dbReference>
<dbReference type="InterPro" id="IPR029058">
    <property type="entry name" value="AB_hydrolase_fold"/>
</dbReference>
<dbReference type="OrthoDB" id="9814831at2"/>
<dbReference type="STRING" id="643674.PAEH1_06650"/>
<reference evidence="1 2" key="1">
    <citation type="submission" date="2017-01" db="EMBL/GenBank/DDBJ databases">
        <title>Complete Genome Sequence of Paenalcaligenes hominis, Isolated from a paraplegic Patient with neurogenic bladder.</title>
        <authorList>
            <person name="Mukhopadhyay R."/>
            <person name="Joaquin J."/>
            <person name="Hogue R."/>
            <person name="Kilaru A."/>
            <person name="Jospin G."/>
            <person name="Mars K."/>
            <person name="Eisen J.A."/>
            <person name="Chaturvedi V."/>
        </authorList>
    </citation>
    <scope>NUCLEOTIDE SEQUENCE [LARGE SCALE GENOMIC DNA]</scope>
    <source>
        <strain evidence="1 2">15S00501</strain>
    </source>
</reference>
<dbReference type="KEGG" id="phn:PAEH1_06650"/>
<sequence length="192" mass="21272">MILYLHGFKSSPRSFKAQVLERVVTEHQLASRWCCPQLPASPAAAIALCNELIQAAQLNDPSTELVIIGSSLGGYYAHVLAEQWQCKAVVLNPAVHAARDLATQVGSHTMYHSDQPFEFLPEYVDELHAMAPPSCTQPQRYFLIASRDDEVLNSHEMVAFYEGSQGLLIFGSDHGMADFELYLAPVLHFINA</sequence>
<organism evidence="1 2">
    <name type="scientific">Paenalcaligenes hominis</name>
    <dbReference type="NCBI Taxonomy" id="643674"/>
    <lineage>
        <taxon>Bacteria</taxon>
        <taxon>Pseudomonadati</taxon>
        <taxon>Pseudomonadota</taxon>
        <taxon>Betaproteobacteria</taxon>
        <taxon>Burkholderiales</taxon>
        <taxon>Alcaligenaceae</taxon>
        <taxon>Paenalcaligenes</taxon>
    </lineage>
</organism>
<evidence type="ECO:0000313" key="2">
    <source>
        <dbReference type="Proteomes" id="UP000189369"/>
    </source>
</evidence>
<protein>
    <submittedName>
        <fullName evidence="1">Esterase</fullName>
    </submittedName>
</protein>
<dbReference type="EMBL" id="CP019697">
    <property type="protein sequence ID" value="AQS51314.1"/>
    <property type="molecule type" value="Genomic_DNA"/>
</dbReference>
<dbReference type="SUPFAM" id="SSF53474">
    <property type="entry name" value="alpha/beta-Hydrolases"/>
    <property type="match status" value="1"/>
</dbReference>
<proteinExistence type="predicted"/>